<feature type="non-terminal residue" evidence="6">
    <location>
        <position position="1"/>
    </location>
</feature>
<evidence type="ECO:0000313" key="7">
    <source>
        <dbReference type="Proteomes" id="UP000095751"/>
    </source>
</evidence>
<name>A0A1E7FE21_9STRA</name>
<accession>A0A1E7FE21</accession>
<dbReference type="InterPro" id="IPR033453">
    <property type="entry name" value="Glyco_hydro_30_TIM-barrel"/>
</dbReference>
<gene>
    <name evidence="6" type="ORF">FRACYDRAFT_156475</name>
</gene>
<feature type="domain" description="Glycosyl hydrolase family 30 beta sandwich" evidence="5">
    <location>
        <begin position="614"/>
        <end position="664"/>
    </location>
</feature>
<dbReference type="AlphaFoldDB" id="A0A1E7FE21"/>
<evidence type="ECO:0000256" key="3">
    <source>
        <dbReference type="ARBA" id="ARBA00022801"/>
    </source>
</evidence>
<dbReference type="Pfam" id="PF02055">
    <property type="entry name" value="Glyco_hydro_30"/>
    <property type="match status" value="2"/>
</dbReference>
<keyword evidence="7" id="KW-1185">Reference proteome</keyword>
<dbReference type="Gene3D" id="3.20.20.80">
    <property type="entry name" value="Glycosidases"/>
    <property type="match status" value="1"/>
</dbReference>
<protein>
    <submittedName>
        <fullName evidence="6">Glycoside hydrolase</fullName>
    </submittedName>
</protein>
<feature type="non-terminal residue" evidence="6">
    <location>
        <position position="664"/>
    </location>
</feature>
<evidence type="ECO:0000259" key="5">
    <source>
        <dbReference type="Pfam" id="PF17189"/>
    </source>
</evidence>
<dbReference type="KEGG" id="fcy:FRACYDRAFT_156475"/>
<keyword evidence="2" id="KW-0732">Signal</keyword>
<dbReference type="Pfam" id="PF17189">
    <property type="entry name" value="Glyco_hydro_30C"/>
    <property type="match status" value="1"/>
</dbReference>
<dbReference type="PANTHER" id="PTHR11069">
    <property type="entry name" value="GLUCOSYLCERAMIDASE"/>
    <property type="match status" value="1"/>
</dbReference>
<dbReference type="OrthoDB" id="2160638at2759"/>
<reference evidence="6 7" key="1">
    <citation type="submission" date="2016-09" db="EMBL/GenBank/DDBJ databases">
        <title>Extensive genetic diversity and differential bi-allelic expression allows diatom success in the polar Southern Ocean.</title>
        <authorList>
            <consortium name="DOE Joint Genome Institute"/>
            <person name="Mock T."/>
            <person name="Otillar R.P."/>
            <person name="Strauss J."/>
            <person name="Dupont C."/>
            <person name="Frickenhaus S."/>
            <person name="Maumus F."/>
            <person name="Mcmullan M."/>
            <person name="Sanges R."/>
            <person name="Schmutz J."/>
            <person name="Toseland A."/>
            <person name="Valas R."/>
            <person name="Veluchamy A."/>
            <person name="Ward B.J."/>
            <person name="Allen A."/>
            <person name="Barry K."/>
            <person name="Falciatore A."/>
            <person name="Ferrante M."/>
            <person name="Fortunato A.E."/>
            <person name="Gloeckner G."/>
            <person name="Gruber A."/>
            <person name="Hipkin R."/>
            <person name="Janech M."/>
            <person name="Kroth P."/>
            <person name="Leese F."/>
            <person name="Lindquist E."/>
            <person name="Lyon B.R."/>
            <person name="Martin J."/>
            <person name="Mayer C."/>
            <person name="Parker M."/>
            <person name="Quesneville H."/>
            <person name="Raymond J."/>
            <person name="Uhlig C."/>
            <person name="Valentin K.U."/>
            <person name="Worden A.Z."/>
            <person name="Armbrust E.V."/>
            <person name="Bowler C."/>
            <person name="Green B."/>
            <person name="Moulton V."/>
            <person name="Van Oosterhout C."/>
            <person name="Grigoriev I."/>
        </authorList>
    </citation>
    <scope>NUCLEOTIDE SEQUENCE [LARGE SCALE GENOMIC DNA]</scope>
    <source>
        <strain evidence="6 7">CCMP1102</strain>
    </source>
</reference>
<evidence type="ECO:0000256" key="1">
    <source>
        <dbReference type="ARBA" id="ARBA00005382"/>
    </source>
</evidence>
<proteinExistence type="inferred from homology"/>
<dbReference type="PRINTS" id="PR00843">
    <property type="entry name" value="GLHYDRLASE30"/>
</dbReference>
<organism evidence="6 7">
    <name type="scientific">Fragilariopsis cylindrus CCMP1102</name>
    <dbReference type="NCBI Taxonomy" id="635003"/>
    <lineage>
        <taxon>Eukaryota</taxon>
        <taxon>Sar</taxon>
        <taxon>Stramenopiles</taxon>
        <taxon>Ochrophyta</taxon>
        <taxon>Bacillariophyta</taxon>
        <taxon>Bacillariophyceae</taxon>
        <taxon>Bacillariophycidae</taxon>
        <taxon>Bacillariales</taxon>
        <taxon>Bacillariaceae</taxon>
        <taxon>Fragilariopsis</taxon>
    </lineage>
</organism>
<dbReference type="Proteomes" id="UP000095751">
    <property type="component" value="Unassembled WGS sequence"/>
</dbReference>
<dbReference type="GO" id="GO:0016020">
    <property type="term" value="C:membrane"/>
    <property type="evidence" value="ECO:0007669"/>
    <property type="project" value="GOC"/>
</dbReference>
<evidence type="ECO:0000259" key="4">
    <source>
        <dbReference type="Pfam" id="PF02055"/>
    </source>
</evidence>
<dbReference type="InterPro" id="IPR001139">
    <property type="entry name" value="Glyco_hydro_30"/>
</dbReference>
<feature type="domain" description="Glycosyl hydrolase family 30 TIM-barrel" evidence="4">
    <location>
        <begin position="131"/>
        <end position="421"/>
    </location>
</feature>
<dbReference type="InterPro" id="IPR017853">
    <property type="entry name" value="GH"/>
</dbReference>
<dbReference type="SUPFAM" id="SSF51445">
    <property type="entry name" value="(Trans)glycosidases"/>
    <property type="match status" value="2"/>
</dbReference>
<evidence type="ECO:0000256" key="2">
    <source>
        <dbReference type="ARBA" id="ARBA00022729"/>
    </source>
</evidence>
<comment type="similarity">
    <text evidence="1">Belongs to the glycosyl hydrolase 30 family.</text>
</comment>
<dbReference type="EMBL" id="KV784358">
    <property type="protein sequence ID" value="OEU16428.1"/>
    <property type="molecule type" value="Genomic_DNA"/>
</dbReference>
<dbReference type="InParanoid" id="A0A1E7FE21"/>
<dbReference type="GO" id="GO:0006680">
    <property type="term" value="P:glucosylceramide catabolic process"/>
    <property type="evidence" value="ECO:0007669"/>
    <property type="project" value="TreeGrafter"/>
</dbReference>
<dbReference type="InterPro" id="IPR033452">
    <property type="entry name" value="GH30_C"/>
</dbReference>
<dbReference type="GO" id="GO:0004348">
    <property type="term" value="F:glucosylceramidase activity"/>
    <property type="evidence" value="ECO:0007669"/>
    <property type="project" value="InterPro"/>
</dbReference>
<evidence type="ECO:0000313" key="6">
    <source>
        <dbReference type="EMBL" id="OEU16428.1"/>
    </source>
</evidence>
<sequence>AFPERQPIIGFGAAFTEASSLNYQSLSDVGKERLMELLYGKSGIGYSIGAVPINSCDFSIESYTFDDVNDDFDLKHFDTNVTHDAQKDGMIDMILRATAVFNEAWKVQNNVNVINDDENTGNNGGGIIDGDFKMFASPWSPPSWMKSPSSEEDISAGLEHASGMTGSVQPSCLREGTGKNSKYAKAWASYISKFIAAYLDYGVPLKAITVQNEPEFPAPWEACSYTPETEADFVGYHLGPQLKNDHPDIRIFMFDHNKDHMVTWAKTILNQTHPSSQYVSGSAYHWYAGGMDRLLDGAVGSPNMHRMQEELRKLNVSNDHLVFNSEACHCPYTGYAGGDIEVSWARAERYAHTILADLAAGSNGWVEWNLLLDSVGGPNHLHNLCDASILANALGLPAKHLDVGLAVQPMYYYMGHISRYVRPGSRSVMGLVDNAKDGFRAFRSPGDDVAGGGINDLARHGIELTAWPCEGSTRQQFHWKSKTQHIEVSGHDWVGNPTTSCVSNSADKSFLGITMTDCSTKSEVGVFDMVEINKNETDRFVKFVQSDGDVERCLVLKDLENNGGAYGPRGGAQVTLGHCTSPAALWNYSKETKEIVSYYIPEGPVCMTTGWPFLQMGAFATPNGESSKTVVVLNEAKASANYVLYDGDNIVLSGSIPPRSIQTL</sequence>
<keyword evidence="3 6" id="KW-0378">Hydrolase</keyword>
<dbReference type="PANTHER" id="PTHR11069:SF23">
    <property type="entry name" value="LYSOSOMAL ACID GLUCOSYLCERAMIDASE"/>
    <property type="match status" value="1"/>
</dbReference>
<feature type="domain" description="Glycosyl hydrolase family 30 TIM-barrel" evidence="4">
    <location>
        <begin position="8"/>
        <end position="83"/>
    </location>
</feature>